<protein>
    <submittedName>
        <fullName evidence="1">YppF family protein</fullName>
    </submittedName>
</protein>
<reference evidence="1 2" key="1">
    <citation type="journal article" date="2024" name="Int. J. Syst. Evol. Microbiol.">
        <title>Virgibacillus tibetensis sp. nov., isolated from salt lake on the Tibetan Plateau of China.</title>
        <authorList>
            <person name="Phurbu D."/>
            <person name="Liu Z.-X."/>
            <person name="Wang R."/>
            <person name="Zheng Y.-Y."/>
            <person name="Liu H.-C."/>
            <person name="Zhou Y.-G."/>
            <person name="Yu Y.-J."/>
            <person name="Li A.-H."/>
        </authorList>
    </citation>
    <scope>NUCLEOTIDE SEQUENCE [LARGE SCALE GENOMIC DNA]</scope>
    <source>
        <strain evidence="1 2">C22-A2</strain>
    </source>
</reference>
<dbReference type="RefSeq" id="WP_327607210.1">
    <property type="nucleotide sequence ID" value="NZ_JARZFX010000003.1"/>
</dbReference>
<evidence type="ECO:0000313" key="2">
    <source>
        <dbReference type="Proteomes" id="UP001335737"/>
    </source>
</evidence>
<dbReference type="Pfam" id="PF14178">
    <property type="entry name" value="YppF"/>
    <property type="match status" value="1"/>
</dbReference>
<sequence>MLIDELITVYKLERKQAPKTMNDLLDLFQKKYITGEIDINYYRKIYYFLNEEGATSAYEFI</sequence>
<dbReference type="EMBL" id="JARZFX010000003">
    <property type="protein sequence ID" value="MEC5423641.1"/>
    <property type="molecule type" value="Genomic_DNA"/>
</dbReference>
<comment type="caution">
    <text evidence="1">The sequence shown here is derived from an EMBL/GenBank/DDBJ whole genome shotgun (WGS) entry which is preliminary data.</text>
</comment>
<organism evidence="1 2">
    <name type="scientific">Virgibacillus tibetensis</name>
    <dbReference type="NCBI Taxonomy" id="3042313"/>
    <lineage>
        <taxon>Bacteria</taxon>
        <taxon>Bacillati</taxon>
        <taxon>Bacillota</taxon>
        <taxon>Bacilli</taxon>
        <taxon>Bacillales</taxon>
        <taxon>Bacillaceae</taxon>
        <taxon>Virgibacillus</taxon>
    </lineage>
</organism>
<gene>
    <name evidence="1" type="primary">yppF</name>
    <name evidence="1" type="ORF">QGM71_09070</name>
</gene>
<dbReference type="InterPro" id="IPR025553">
    <property type="entry name" value="YppF"/>
</dbReference>
<keyword evidence="2" id="KW-1185">Reference proteome</keyword>
<accession>A0ABU6KEW7</accession>
<dbReference type="Proteomes" id="UP001335737">
    <property type="component" value="Unassembled WGS sequence"/>
</dbReference>
<evidence type="ECO:0000313" key="1">
    <source>
        <dbReference type="EMBL" id="MEC5423641.1"/>
    </source>
</evidence>
<proteinExistence type="predicted"/>
<name>A0ABU6KEW7_9BACI</name>